<dbReference type="GO" id="GO:0005886">
    <property type="term" value="C:plasma membrane"/>
    <property type="evidence" value="ECO:0007669"/>
    <property type="project" value="TreeGrafter"/>
</dbReference>
<evidence type="ECO:0000256" key="8">
    <source>
        <dbReference type="ARBA" id="ARBA00023224"/>
    </source>
</evidence>
<accession>A0A443SNQ5</accession>
<feature type="transmembrane region" description="Helical" evidence="9">
    <location>
        <begin position="286"/>
        <end position="310"/>
    </location>
</feature>
<evidence type="ECO:0000313" key="11">
    <source>
        <dbReference type="EMBL" id="RWS29158.1"/>
    </source>
</evidence>
<evidence type="ECO:0000256" key="4">
    <source>
        <dbReference type="ARBA" id="ARBA00022989"/>
    </source>
</evidence>
<proteinExistence type="inferred from homology"/>
<keyword evidence="7 11" id="KW-0675">Receptor</keyword>
<dbReference type="Proteomes" id="UP000288716">
    <property type="component" value="Unassembled WGS sequence"/>
</dbReference>
<dbReference type="PRINTS" id="PR00237">
    <property type="entry name" value="GPCRRHODOPSN"/>
</dbReference>
<dbReference type="OrthoDB" id="10049706at2759"/>
<organism evidence="11 12">
    <name type="scientific">Leptotrombidium deliense</name>
    <dbReference type="NCBI Taxonomy" id="299467"/>
    <lineage>
        <taxon>Eukaryota</taxon>
        <taxon>Metazoa</taxon>
        <taxon>Ecdysozoa</taxon>
        <taxon>Arthropoda</taxon>
        <taxon>Chelicerata</taxon>
        <taxon>Arachnida</taxon>
        <taxon>Acari</taxon>
        <taxon>Acariformes</taxon>
        <taxon>Trombidiformes</taxon>
        <taxon>Prostigmata</taxon>
        <taxon>Anystina</taxon>
        <taxon>Parasitengona</taxon>
        <taxon>Trombiculoidea</taxon>
        <taxon>Trombiculidae</taxon>
        <taxon>Leptotrombidium</taxon>
    </lineage>
</organism>
<feature type="transmembrane region" description="Helical" evidence="9">
    <location>
        <begin position="63"/>
        <end position="87"/>
    </location>
</feature>
<evidence type="ECO:0000256" key="7">
    <source>
        <dbReference type="ARBA" id="ARBA00023170"/>
    </source>
</evidence>
<feature type="domain" description="G-protein coupled receptors family 1 profile" evidence="10">
    <location>
        <begin position="42"/>
        <end position="308"/>
    </location>
</feature>
<name>A0A443SNQ5_9ACAR</name>
<dbReference type="Gene3D" id="1.20.1070.10">
    <property type="entry name" value="Rhodopsin 7-helix transmembrane proteins"/>
    <property type="match status" value="1"/>
</dbReference>
<keyword evidence="6 9" id="KW-0472">Membrane</keyword>
<dbReference type="InterPro" id="IPR017452">
    <property type="entry name" value="GPCR_Rhodpsn_7TM"/>
</dbReference>
<sequence>MNASNILNNETDIESYTPYSKRPETYIVPVVFLFIFITGVFGNVTVIYIVIKEKLFNSPSYRYILNLSFGDLIVMLGTVPFVCTIYTFESWPYGEFVCKASEFIRDLSIGVSVFTLSMMSFDRYKAAFSTVIRAAHRNKRVLRSSTGLRIFSIWFISVIFACPAAYNSFLLHYTISNHTITICYPFPNELGTWYPKSVVLIKFLLFYVTPLTIIACCYVSIAVHLINKSKNSAHREFHRSSKRNFTRAKIVLSFVVIFMVCFFPNHLFMIWFYFNPISRQEYNGFWHTWRIVAFVLTFLNSCLNPMTLYITSYHFKRLCNVHVFRCFTSGNVERNSSENLTIDAQSKQLVRNESEMVTAI</sequence>
<comment type="subcellular location">
    <subcellularLocation>
        <location evidence="1">Membrane</location>
        <topology evidence="1">Multi-pass membrane protein</topology>
    </subcellularLocation>
</comment>
<reference evidence="11 12" key="1">
    <citation type="journal article" date="2018" name="Gigascience">
        <title>Genomes of trombidid mites reveal novel predicted allergens and laterally-transferred genes associated with secondary metabolism.</title>
        <authorList>
            <person name="Dong X."/>
            <person name="Chaisiri K."/>
            <person name="Xia D."/>
            <person name="Armstrong S.D."/>
            <person name="Fang Y."/>
            <person name="Donnelly M.J."/>
            <person name="Kadowaki T."/>
            <person name="McGarry J.W."/>
            <person name="Darby A.C."/>
            <person name="Makepeace B.L."/>
        </authorList>
    </citation>
    <scope>NUCLEOTIDE SEQUENCE [LARGE SCALE GENOMIC DNA]</scope>
    <source>
        <strain evidence="11">UoL-UT</strain>
    </source>
</reference>
<comment type="caution">
    <text evidence="11">The sequence shown here is derived from an EMBL/GenBank/DDBJ whole genome shotgun (WGS) entry which is preliminary data.</text>
</comment>
<evidence type="ECO:0000256" key="9">
    <source>
        <dbReference type="SAM" id="Phobius"/>
    </source>
</evidence>
<evidence type="ECO:0000256" key="3">
    <source>
        <dbReference type="ARBA" id="ARBA00022692"/>
    </source>
</evidence>
<keyword evidence="12" id="KW-1185">Reference proteome</keyword>
<dbReference type="EMBL" id="NCKV01001043">
    <property type="protein sequence ID" value="RWS29158.1"/>
    <property type="molecule type" value="Genomic_DNA"/>
</dbReference>
<keyword evidence="8" id="KW-0807">Transducer</keyword>
<dbReference type="STRING" id="299467.A0A443SNQ5"/>
<dbReference type="AlphaFoldDB" id="A0A443SNQ5"/>
<feature type="transmembrane region" description="Helical" evidence="9">
    <location>
        <begin position="248"/>
        <end position="274"/>
    </location>
</feature>
<evidence type="ECO:0000256" key="6">
    <source>
        <dbReference type="ARBA" id="ARBA00023136"/>
    </source>
</evidence>
<dbReference type="VEuPathDB" id="VectorBase:LDEU002881"/>
<keyword evidence="5" id="KW-0297">G-protein coupled receptor</keyword>
<evidence type="ECO:0000256" key="2">
    <source>
        <dbReference type="ARBA" id="ARBA00010663"/>
    </source>
</evidence>
<dbReference type="SUPFAM" id="SSF81321">
    <property type="entry name" value="Family A G protein-coupled receptor-like"/>
    <property type="match status" value="1"/>
</dbReference>
<dbReference type="PANTHER" id="PTHR45695">
    <property type="entry name" value="LEUCOKININ RECEPTOR-RELATED"/>
    <property type="match status" value="1"/>
</dbReference>
<evidence type="ECO:0000313" key="12">
    <source>
        <dbReference type="Proteomes" id="UP000288716"/>
    </source>
</evidence>
<evidence type="ECO:0000256" key="5">
    <source>
        <dbReference type="ARBA" id="ARBA00023040"/>
    </source>
</evidence>
<evidence type="ECO:0000256" key="1">
    <source>
        <dbReference type="ARBA" id="ARBA00004141"/>
    </source>
</evidence>
<dbReference type="InterPro" id="IPR000276">
    <property type="entry name" value="GPCR_Rhodpsn"/>
</dbReference>
<comment type="similarity">
    <text evidence="2">Belongs to the G-protein coupled receptor 1 family.</text>
</comment>
<dbReference type="PANTHER" id="PTHR45695:SF26">
    <property type="entry name" value="NEUROPEPTIDE CCHAMIDE-1 RECEPTOR"/>
    <property type="match status" value="1"/>
</dbReference>
<dbReference type="PROSITE" id="PS50262">
    <property type="entry name" value="G_PROTEIN_RECEP_F1_2"/>
    <property type="match status" value="1"/>
</dbReference>
<feature type="transmembrane region" description="Helical" evidence="9">
    <location>
        <begin position="26"/>
        <end position="51"/>
    </location>
</feature>
<dbReference type="GO" id="GO:0008188">
    <property type="term" value="F:neuropeptide receptor activity"/>
    <property type="evidence" value="ECO:0007669"/>
    <property type="project" value="TreeGrafter"/>
</dbReference>
<keyword evidence="4 9" id="KW-1133">Transmembrane helix</keyword>
<keyword evidence="3 9" id="KW-0812">Transmembrane</keyword>
<gene>
    <name evidence="11" type="ORF">B4U80_05546</name>
</gene>
<feature type="transmembrane region" description="Helical" evidence="9">
    <location>
        <begin position="147"/>
        <end position="166"/>
    </location>
</feature>
<dbReference type="Pfam" id="PF00001">
    <property type="entry name" value="7tm_1"/>
    <property type="match status" value="1"/>
</dbReference>
<evidence type="ECO:0000259" key="10">
    <source>
        <dbReference type="PROSITE" id="PS50262"/>
    </source>
</evidence>
<feature type="transmembrane region" description="Helical" evidence="9">
    <location>
        <begin position="204"/>
        <end position="227"/>
    </location>
</feature>
<protein>
    <submittedName>
        <fullName evidence="11">Gastrin-releasing peptide receptor-like protein</fullName>
    </submittedName>
</protein>